<dbReference type="AlphaFoldDB" id="A0AAW1QXH0"/>
<evidence type="ECO:0000256" key="4">
    <source>
        <dbReference type="ARBA" id="ARBA00022676"/>
    </source>
</evidence>
<evidence type="ECO:0000256" key="11">
    <source>
        <dbReference type="RuleBase" id="RU363063"/>
    </source>
</evidence>
<keyword evidence="14" id="KW-1185">Reference proteome</keyword>
<keyword evidence="7 11" id="KW-0735">Signal-anchor</keyword>
<comment type="subcellular location">
    <subcellularLocation>
        <location evidence="1 11">Golgi apparatus membrane</location>
        <topology evidence="1 11">Single-pass type II membrane protein</topology>
    </subcellularLocation>
</comment>
<dbReference type="EC" id="2.4.1.-" evidence="11"/>
<dbReference type="GO" id="GO:0000139">
    <property type="term" value="C:Golgi membrane"/>
    <property type="evidence" value="ECO:0007669"/>
    <property type="project" value="UniProtKB-SubCell"/>
</dbReference>
<evidence type="ECO:0000313" key="14">
    <source>
        <dbReference type="Proteomes" id="UP001438707"/>
    </source>
</evidence>
<evidence type="ECO:0000256" key="12">
    <source>
        <dbReference type="SAM" id="MobiDB-lite"/>
    </source>
</evidence>
<comment type="pathway">
    <text evidence="2">Protein modification; protein glycosylation.</text>
</comment>
<comment type="similarity">
    <text evidence="3 11">Belongs to the glycosyltransferase 31 family.</text>
</comment>
<evidence type="ECO:0000256" key="10">
    <source>
        <dbReference type="ARBA" id="ARBA00023136"/>
    </source>
</evidence>
<feature type="region of interest" description="Disordered" evidence="12">
    <location>
        <begin position="416"/>
        <end position="456"/>
    </location>
</feature>
<dbReference type="InterPro" id="IPR002659">
    <property type="entry name" value="Glyco_trans_31"/>
</dbReference>
<evidence type="ECO:0000256" key="5">
    <source>
        <dbReference type="ARBA" id="ARBA00022679"/>
    </source>
</evidence>
<protein>
    <recommendedName>
        <fullName evidence="11">Hexosyltransferase</fullName>
        <ecNumber evidence="11">2.4.1.-</ecNumber>
    </recommendedName>
</protein>
<evidence type="ECO:0000256" key="9">
    <source>
        <dbReference type="ARBA" id="ARBA00023034"/>
    </source>
</evidence>
<comment type="caution">
    <text evidence="13">The sequence shown here is derived from an EMBL/GenBank/DDBJ whole genome shotgun (WGS) entry which is preliminary data.</text>
</comment>
<dbReference type="Gene3D" id="3.90.550.50">
    <property type="match status" value="1"/>
</dbReference>
<accession>A0AAW1QXH0</accession>
<evidence type="ECO:0000256" key="6">
    <source>
        <dbReference type="ARBA" id="ARBA00022692"/>
    </source>
</evidence>
<name>A0AAW1QXH0_9CHLO</name>
<gene>
    <name evidence="13" type="ORF">WJX74_000688</name>
</gene>
<evidence type="ECO:0000256" key="8">
    <source>
        <dbReference type="ARBA" id="ARBA00022989"/>
    </source>
</evidence>
<evidence type="ECO:0000256" key="2">
    <source>
        <dbReference type="ARBA" id="ARBA00004922"/>
    </source>
</evidence>
<keyword evidence="6 11" id="KW-0812">Transmembrane</keyword>
<keyword evidence="5" id="KW-0808">Transferase</keyword>
<keyword evidence="4 11" id="KW-0328">Glycosyltransferase</keyword>
<dbReference type="Proteomes" id="UP001438707">
    <property type="component" value="Unassembled WGS sequence"/>
</dbReference>
<feature type="compositionally biased region" description="Basic and acidic residues" evidence="12">
    <location>
        <begin position="421"/>
        <end position="433"/>
    </location>
</feature>
<evidence type="ECO:0000256" key="7">
    <source>
        <dbReference type="ARBA" id="ARBA00022968"/>
    </source>
</evidence>
<keyword evidence="9 11" id="KW-0333">Golgi apparatus</keyword>
<evidence type="ECO:0000313" key="13">
    <source>
        <dbReference type="EMBL" id="KAK9826219.1"/>
    </source>
</evidence>
<dbReference type="GO" id="GO:0016758">
    <property type="term" value="F:hexosyltransferase activity"/>
    <property type="evidence" value="ECO:0007669"/>
    <property type="project" value="InterPro"/>
</dbReference>
<dbReference type="PANTHER" id="PTHR11214:SF3">
    <property type="entry name" value="BETA-1,3-GALACTOSYLTRANSFERASE 6"/>
    <property type="match status" value="1"/>
</dbReference>
<dbReference type="Pfam" id="PF01762">
    <property type="entry name" value="Galactosyl_T"/>
    <property type="match status" value="1"/>
</dbReference>
<dbReference type="EMBL" id="JALJOS010000021">
    <property type="protein sequence ID" value="KAK9826219.1"/>
    <property type="molecule type" value="Genomic_DNA"/>
</dbReference>
<keyword evidence="10 11" id="KW-0472">Membrane</keyword>
<keyword evidence="11" id="KW-0464">Manganese</keyword>
<sequence>MGSDDSPDGTVRRGHSDRSASRVLSQHCFLSGVLPFIVGFLLVLSIFQFRSSSFRYGSSDPRRLLASGDSLQRACETCKCPPSASSAQADLASKLAGTLTSQTAAAVLDAANSTDPALQTVRVNEDSLESLFLFVGILSGRGYRHRRLAVREAWGNRAQVPGISAARFILSEDERTPQVQKEIEQNGDIAFLDHKTNYKSILYKTYFVLEYAVTNFDVRFILKTDDDAFINVVPLISQLKLLCETPGCKNERVYMGRMAQRSEVMLQPGHKWNNEVYLNHTGLTTYPNYMMGGGYILSGDVAMGLVNIHKTMSLKFTPIEDATVAFWLMPIDLRHINHPRFFTWAQPCCFKAPVRREGQRIITRFQLADEMEQELCSDDPWLVLHKIDSPTKMRFIGNRVAECSFEDSDKVAPSIAPYIKRPAETDEADRHASDPQNLAENIPDPKTAQPKIVQLQ</sequence>
<evidence type="ECO:0000256" key="3">
    <source>
        <dbReference type="ARBA" id="ARBA00008661"/>
    </source>
</evidence>
<dbReference type="PANTHER" id="PTHR11214">
    <property type="entry name" value="BETA-1,3-N-ACETYLGLUCOSAMINYLTRANSFERASE"/>
    <property type="match status" value="1"/>
</dbReference>
<feature type="transmembrane region" description="Helical" evidence="11">
    <location>
        <begin position="28"/>
        <end position="49"/>
    </location>
</feature>
<keyword evidence="8 11" id="KW-1133">Transmembrane helix</keyword>
<proteinExistence type="inferred from homology"/>
<organism evidence="13 14">
    <name type="scientific">Apatococcus lobatus</name>
    <dbReference type="NCBI Taxonomy" id="904363"/>
    <lineage>
        <taxon>Eukaryota</taxon>
        <taxon>Viridiplantae</taxon>
        <taxon>Chlorophyta</taxon>
        <taxon>core chlorophytes</taxon>
        <taxon>Trebouxiophyceae</taxon>
        <taxon>Chlorellales</taxon>
        <taxon>Chlorellaceae</taxon>
        <taxon>Apatococcus</taxon>
    </lineage>
</organism>
<comment type="cofactor">
    <cofactor evidence="11">
        <name>Mn(2+)</name>
        <dbReference type="ChEBI" id="CHEBI:29035"/>
    </cofactor>
</comment>
<evidence type="ECO:0000256" key="1">
    <source>
        <dbReference type="ARBA" id="ARBA00004323"/>
    </source>
</evidence>
<reference evidence="13 14" key="1">
    <citation type="journal article" date="2024" name="Nat. Commun.">
        <title>Phylogenomics reveals the evolutionary origins of lichenization in chlorophyte algae.</title>
        <authorList>
            <person name="Puginier C."/>
            <person name="Libourel C."/>
            <person name="Otte J."/>
            <person name="Skaloud P."/>
            <person name="Haon M."/>
            <person name="Grisel S."/>
            <person name="Petersen M."/>
            <person name="Berrin J.G."/>
            <person name="Delaux P.M."/>
            <person name="Dal Grande F."/>
            <person name="Keller J."/>
        </authorList>
    </citation>
    <scope>NUCLEOTIDE SEQUENCE [LARGE SCALE GENOMIC DNA]</scope>
    <source>
        <strain evidence="13 14">SAG 2145</strain>
    </source>
</reference>